<keyword evidence="1" id="KW-0472">Membrane</keyword>
<keyword evidence="1" id="KW-0812">Transmembrane</keyword>
<gene>
    <name evidence="2" type="ORF">H5410_053524</name>
</gene>
<evidence type="ECO:0000313" key="2">
    <source>
        <dbReference type="EMBL" id="KAG5582897.1"/>
    </source>
</evidence>
<name>A0A9J5X3Q7_SOLCO</name>
<sequence>MAIINNEAIICVDTPIMSLLGNIISIIMLIQTHMMYRLINMSTLLDNLGMAIINNEATIRVDAPTISLLDNIISMIMLIQTHMMHRLLNLSTLLDNLGMAIINNKVIIHVDAPISSLLGNMISMIIRPNYQPSRQYDVNDYVNPNAYDASFAQYEYTTRHFGNGNHQQRGYNSRPNYQPSRILEFLNSRVLEFLNS</sequence>
<evidence type="ECO:0000256" key="1">
    <source>
        <dbReference type="SAM" id="Phobius"/>
    </source>
</evidence>
<comment type="caution">
    <text evidence="2">The sequence shown here is derived from an EMBL/GenBank/DDBJ whole genome shotgun (WGS) entry which is preliminary data.</text>
</comment>
<evidence type="ECO:0000313" key="3">
    <source>
        <dbReference type="Proteomes" id="UP000824120"/>
    </source>
</evidence>
<feature type="transmembrane region" description="Helical" evidence="1">
    <location>
        <begin position="16"/>
        <end position="36"/>
    </location>
</feature>
<dbReference type="Proteomes" id="UP000824120">
    <property type="component" value="Chromosome 10"/>
</dbReference>
<protein>
    <submittedName>
        <fullName evidence="2">Uncharacterized protein</fullName>
    </submittedName>
</protein>
<dbReference type="EMBL" id="JACXVP010000010">
    <property type="protein sequence ID" value="KAG5582897.1"/>
    <property type="molecule type" value="Genomic_DNA"/>
</dbReference>
<accession>A0A9J5X3Q7</accession>
<proteinExistence type="predicted"/>
<dbReference type="AlphaFoldDB" id="A0A9J5X3Q7"/>
<keyword evidence="1" id="KW-1133">Transmembrane helix</keyword>
<reference evidence="2 3" key="1">
    <citation type="submission" date="2020-09" db="EMBL/GenBank/DDBJ databases">
        <title>De no assembly of potato wild relative species, Solanum commersonii.</title>
        <authorList>
            <person name="Cho K."/>
        </authorList>
    </citation>
    <scope>NUCLEOTIDE SEQUENCE [LARGE SCALE GENOMIC DNA]</scope>
    <source>
        <strain evidence="2">LZ3.2</strain>
        <tissue evidence="2">Leaf</tissue>
    </source>
</reference>
<keyword evidence="3" id="KW-1185">Reference proteome</keyword>
<organism evidence="2 3">
    <name type="scientific">Solanum commersonii</name>
    <name type="common">Commerson's wild potato</name>
    <name type="synonym">Commerson's nightshade</name>
    <dbReference type="NCBI Taxonomy" id="4109"/>
    <lineage>
        <taxon>Eukaryota</taxon>
        <taxon>Viridiplantae</taxon>
        <taxon>Streptophyta</taxon>
        <taxon>Embryophyta</taxon>
        <taxon>Tracheophyta</taxon>
        <taxon>Spermatophyta</taxon>
        <taxon>Magnoliopsida</taxon>
        <taxon>eudicotyledons</taxon>
        <taxon>Gunneridae</taxon>
        <taxon>Pentapetalae</taxon>
        <taxon>asterids</taxon>
        <taxon>lamiids</taxon>
        <taxon>Solanales</taxon>
        <taxon>Solanaceae</taxon>
        <taxon>Solanoideae</taxon>
        <taxon>Solaneae</taxon>
        <taxon>Solanum</taxon>
    </lineage>
</organism>